<reference evidence="2 3" key="1">
    <citation type="submission" date="2020-11" db="EMBL/GenBank/DDBJ databases">
        <title>Pseudomonas fulva producing VIM-24.</title>
        <authorList>
            <person name="Liu S."/>
        </authorList>
    </citation>
    <scope>NUCLEOTIDE SEQUENCE [LARGE SCALE GENOMIC DNA]</scope>
    <source>
        <strain evidence="2 3">ZDHY414</strain>
    </source>
</reference>
<evidence type="ECO:0000256" key="1">
    <source>
        <dbReference type="SAM" id="Phobius"/>
    </source>
</evidence>
<keyword evidence="1" id="KW-0812">Transmembrane</keyword>
<proteinExistence type="predicted"/>
<keyword evidence="1" id="KW-1133">Transmembrane helix</keyword>
<evidence type="ECO:0000313" key="2">
    <source>
        <dbReference type="EMBL" id="QPH51305.1"/>
    </source>
</evidence>
<organism evidence="2 3">
    <name type="scientific">Pseudomonas fulva</name>
    <dbReference type="NCBI Taxonomy" id="47880"/>
    <lineage>
        <taxon>Bacteria</taxon>
        <taxon>Pseudomonadati</taxon>
        <taxon>Pseudomonadota</taxon>
        <taxon>Gammaproteobacteria</taxon>
        <taxon>Pseudomonadales</taxon>
        <taxon>Pseudomonadaceae</taxon>
        <taxon>Pseudomonas</taxon>
    </lineage>
</organism>
<dbReference type="EMBL" id="CP064946">
    <property type="protein sequence ID" value="QPH51305.1"/>
    <property type="molecule type" value="Genomic_DNA"/>
</dbReference>
<sequence>MVPLRGLWGILRWVVHQINVWGGILISIPLIPVIWYFVMMSKGARRVGRMIKRAFSPSDHVLSDVVADPEGWIYGQVDGDTSAFGLFAEVYVEARMVKQGMVLRDRDGRTFLVTSFNEGQKHAPLAPLLAESFLRE</sequence>
<gene>
    <name evidence="2" type="ORF">IZU98_08215</name>
</gene>
<evidence type="ECO:0000313" key="3">
    <source>
        <dbReference type="Proteomes" id="UP000594430"/>
    </source>
</evidence>
<feature type="transmembrane region" description="Helical" evidence="1">
    <location>
        <begin position="20"/>
        <end position="39"/>
    </location>
</feature>
<name>A0A7S9QA53_9PSED</name>
<protein>
    <submittedName>
        <fullName evidence="2">Uncharacterized protein</fullName>
    </submittedName>
</protein>
<accession>A0A7S9QA53</accession>
<dbReference type="AlphaFoldDB" id="A0A7S9QA53"/>
<dbReference type="Proteomes" id="UP000594430">
    <property type="component" value="Chromosome"/>
</dbReference>
<keyword evidence="1" id="KW-0472">Membrane</keyword>